<feature type="chain" id="PRO_5046158524" description="Lipoprotein" evidence="2">
    <location>
        <begin position="22"/>
        <end position="359"/>
    </location>
</feature>
<keyword evidence="2" id="KW-0732">Signal</keyword>
<evidence type="ECO:0000256" key="2">
    <source>
        <dbReference type="SAM" id="SignalP"/>
    </source>
</evidence>
<feature type="region of interest" description="Disordered" evidence="1">
    <location>
        <begin position="46"/>
        <end position="72"/>
    </location>
</feature>
<dbReference type="Proteomes" id="UP001291309">
    <property type="component" value="Unassembled WGS sequence"/>
</dbReference>
<sequence>MHQRKMLVAAAWVSLAGIACAGREDPGTEDPNGCTGVCNQNDGGTNNPDGGRQCPVADSQGRGPIGQLRADGDQGQRVQLSGLVVTTVDSFFRGNQGDYIAYLWVVDPCFPKEGMYVDKYFTDPVTNYLPAVGDQVTIDGLFRRYNSTGTDADDTTRHAYRPVLKSDFRLGIPGVTGKLNITKTGTVTVPADLTVPAGFGNATGGSTQANPEYGGARVHIPGPITITHANPEALKQRPADPADTTYLGFEVSGGVLVNNYKTFGETRDGGSTRCDWHARVQDGGTVFFPNGIRGVWDTYSHVPCGDGGFNAPDGGTFSSCSFAARDAGYVPGSNQQYTYVLYPQNCETDLPGVFDAGTP</sequence>
<gene>
    <name evidence="3" type="ORF">SYV04_02795</name>
</gene>
<evidence type="ECO:0000313" key="3">
    <source>
        <dbReference type="EMBL" id="MDY7225287.1"/>
    </source>
</evidence>
<evidence type="ECO:0000256" key="1">
    <source>
        <dbReference type="SAM" id="MobiDB-lite"/>
    </source>
</evidence>
<feature type="signal peptide" evidence="2">
    <location>
        <begin position="1"/>
        <end position="21"/>
    </location>
</feature>
<proteinExistence type="predicted"/>
<keyword evidence="4" id="KW-1185">Reference proteome</keyword>
<name>A0ABU5GVS0_9BACT</name>
<evidence type="ECO:0000313" key="4">
    <source>
        <dbReference type="Proteomes" id="UP001291309"/>
    </source>
</evidence>
<dbReference type="EMBL" id="JAXIVS010000001">
    <property type="protein sequence ID" value="MDY7225287.1"/>
    <property type="molecule type" value="Genomic_DNA"/>
</dbReference>
<comment type="caution">
    <text evidence="3">The sequence shown here is derived from an EMBL/GenBank/DDBJ whole genome shotgun (WGS) entry which is preliminary data.</text>
</comment>
<accession>A0ABU5GVS0</accession>
<protein>
    <recommendedName>
        <fullName evidence="5">Lipoprotein</fullName>
    </recommendedName>
</protein>
<organism evidence="3 4">
    <name type="scientific">Hyalangium rubrum</name>
    <dbReference type="NCBI Taxonomy" id="3103134"/>
    <lineage>
        <taxon>Bacteria</taxon>
        <taxon>Pseudomonadati</taxon>
        <taxon>Myxococcota</taxon>
        <taxon>Myxococcia</taxon>
        <taxon>Myxococcales</taxon>
        <taxon>Cystobacterineae</taxon>
        <taxon>Archangiaceae</taxon>
        <taxon>Hyalangium</taxon>
    </lineage>
</organism>
<evidence type="ECO:0008006" key="5">
    <source>
        <dbReference type="Google" id="ProtNLM"/>
    </source>
</evidence>
<reference evidence="3 4" key="1">
    <citation type="submission" date="2023-12" db="EMBL/GenBank/DDBJ databases">
        <title>the genome sequence of Hyalangium sp. s54d21.</title>
        <authorList>
            <person name="Zhang X."/>
        </authorList>
    </citation>
    <scope>NUCLEOTIDE SEQUENCE [LARGE SCALE GENOMIC DNA]</scope>
    <source>
        <strain evidence="4">s54d21</strain>
    </source>
</reference>
<dbReference type="RefSeq" id="WP_321543999.1">
    <property type="nucleotide sequence ID" value="NZ_JAXIVS010000001.1"/>
</dbReference>
<dbReference type="PROSITE" id="PS51257">
    <property type="entry name" value="PROKAR_LIPOPROTEIN"/>
    <property type="match status" value="1"/>
</dbReference>